<keyword evidence="1" id="KW-0812">Transmembrane</keyword>
<evidence type="ECO:0000313" key="2">
    <source>
        <dbReference type="EMBL" id="SJZ35810.1"/>
    </source>
</evidence>
<feature type="transmembrane region" description="Helical" evidence="1">
    <location>
        <begin position="136"/>
        <end position="159"/>
    </location>
</feature>
<feature type="transmembrane region" description="Helical" evidence="1">
    <location>
        <begin position="19"/>
        <end position="37"/>
    </location>
</feature>
<keyword evidence="3" id="KW-1185">Reference proteome</keyword>
<evidence type="ECO:0000256" key="1">
    <source>
        <dbReference type="SAM" id="Phobius"/>
    </source>
</evidence>
<dbReference type="Gene3D" id="1.10.1760.20">
    <property type="match status" value="1"/>
</dbReference>
<dbReference type="EMBL" id="FUWM01000005">
    <property type="protein sequence ID" value="SJZ35810.1"/>
    <property type="molecule type" value="Genomic_DNA"/>
</dbReference>
<proteinExistence type="predicted"/>
<feature type="transmembrane region" description="Helical" evidence="1">
    <location>
        <begin position="85"/>
        <end position="103"/>
    </location>
</feature>
<keyword evidence="1" id="KW-1133">Transmembrane helix</keyword>
<reference evidence="3" key="1">
    <citation type="submission" date="2017-02" db="EMBL/GenBank/DDBJ databases">
        <authorList>
            <person name="Varghese N."/>
            <person name="Submissions S."/>
        </authorList>
    </citation>
    <scope>NUCLEOTIDE SEQUENCE [LARGE SCALE GENOMIC DNA]</scope>
    <source>
        <strain evidence="3">ATCC BAA-73</strain>
    </source>
</reference>
<feature type="transmembrane region" description="Helical" evidence="1">
    <location>
        <begin position="109"/>
        <end position="129"/>
    </location>
</feature>
<name>A0A1T4K061_9FIRM</name>
<organism evidence="2 3">
    <name type="scientific">Selenihalanaerobacter shriftii</name>
    <dbReference type="NCBI Taxonomy" id="142842"/>
    <lineage>
        <taxon>Bacteria</taxon>
        <taxon>Bacillati</taxon>
        <taxon>Bacillota</taxon>
        <taxon>Clostridia</taxon>
        <taxon>Halanaerobiales</taxon>
        <taxon>Halobacteroidaceae</taxon>
        <taxon>Selenihalanaerobacter</taxon>
    </lineage>
</organism>
<accession>A0A1T4K061</accession>
<dbReference type="RefSeq" id="WP_078809043.1">
    <property type="nucleotide sequence ID" value="NZ_FUWM01000005.1"/>
</dbReference>
<dbReference type="Proteomes" id="UP000190625">
    <property type="component" value="Unassembled WGS sequence"/>
</dbReference>
<dbReference type="AlphaFoldDB" id="A0A1T4K061"/>
<dbReference type="OrthoDB" id="5431035at2"/>
<protein>
    <submittedName>
        <fullName evidence="2">Alpha-ribazole transporter</fullName>
    </submittedName>
</protein>
<dbReference type="GO" id="GO:0022857">
    <property type="term" value="F:transmembrane transporter activity"/>
    <property type="evidence" value="ECO:0007669"/>
    <property type="project" value="InterPro"/>
</dbReference>
<dbReference type="STRING" id="142842.SAMN02745118_00533"/>
<feature type="transmembrane region" description="Helical" evidence="1">
    <location>
        <begin position="52"/>
        <end position="73"/>
    </location>
</feature>
<sequence>MNSNTQSTIKENFWETRRLVRMALFIALSGLGAWITFPSPIGTVAFDSGPGYFLVLYAGGLEGAVVLGIGHLISALKVGFPLGPIHLLIGVLMSGCGIVFWYLKEKLNLIIAAIVVSLLNGVGVTALLIPLVGMGFFISMTPVLLVGSAINIILSILIYRSLTKID</sequence>
<evidence type="ECO:0000313" key="3">
    <source>
        <dbReference type="Proteomes" id="UP000190625"/>
    </source>
</evidence>
<keyword evidence="1" id="KW-0472">Membrane</keyword>
<gene>
    <name evidence="2" type="ORF">SAMN02745118_00533</name>
</gene>